<dbReference type="EMBL" id="PDOC01000028">
    <property type="protein sequence ID" value="PIL42370.1"/>
    <property type="molecule type" value="Genomic_DNA"/>
</dbReference>
<accession>A0A2G8T8J2</accession>
<proteinExistence type="predicted"/>
<feature type="chain" id="PRO_5013728667" evidence="1">
    <location>
        <begin position="26"/>
        <end position="146"/>
    </location>
</feature>
<comment type="caution">
    <text evidence="2">The sequence shown here is derived from an EMBL/GenBank/DDBJ whole genome shotgun (WGS) entry which is preliminary data.</text>
</comment>
<gene>
    <name evidence="2" type="ORF">CR105_24615</name>
</gene>
<sequence length="146" mass="14071">MTEESATMKPILVMLLLCLSGHAGAAGQQGSTDLSNASELAAEGSALVVYGSLSAVAASGAVVVASVEAAGDASVVVLAGASDATQAALRLSGQVARGASLAVGASVGVVATSTGYLLVGAGKVIAFIPNELGKALLHHSRVATRG</sequence>
<feature type="signal peptide" evidence="1">
    <location>
        <begin position="1"/>
        <end position="25"/>
    </location>
</feature>
<organism evidence="2 3">
    <name type="scientific">Massilia eurypsychrophila</name>
    <dbReference type="NCBI Taxonomy" id="1485217"/>
    <lineage>
        <taxon>Bacteria</taxon>
        <taxon>Pseudomonadati</taxon>
        <taxon>Pseudomonadota</taxon>
        <taxon>Betaproteobacteria</taxon>
        <taxon>Burkholderiales</taxon>
        <taxon>Oxalobacteraceae</taxon>
        <taxon>Telluria group</taxon>
        <taxon>Massilia</taxon>
    </lineage>
</organism>
<dbReference type="Proteomes" id="UP000230390">
    <property type="component" value="Unassembled WGS sequence"/>
</dbReference>
<evidence type="ECO:0000313" key="3">
    <source>
        <dbReference type="Proteomes" id="UP000230390"/>
    </source>
</evidence>
<keyword evidence="1" id="KW-0732">Signal</keyword>
<keyword evidence="3" id="KW-1185">Reference proteome</keyword>
<dbReference type="AlphaFoldDB" id="A0A2G8T8J2"/>
<name>A0A2G8T8J2_9BURK</name>
<evidence type="ECO:0000256" key="1">
    <source>
        <dbReference type="SAM" id="SignalP"/>
    </source>
</evidence>
<evidence type="ECO:0000313" key="2">
    <source>
        <dbReference type="EMBL" id="PIL42370.1"/>
    </source>
</evidence>
<protein>
    <submittedName>
        <fullName evidence="2">Uncharacterized protein</fullName>
    </submittedName>
</protein>
<reference evidence="2 3" key="1">
    <citation type="submission" date="2017-10" db="EMBL/GenBank/DDBJ databases">
        <title>Massilia psychrophilum sp. nov., a novel purple-pigmented bacterium isolated from Tianshan glacier, Xinjiang Municipality, China.</title>
        <authorList>
            <person name="Wang H."/>
        </authorList>
    </citation>
    <scope>NUCLEOTIDE SEQUENCE [LARGE SCALE GENOMIC DNA]</scope>
    <source>
        <strain evidence="2 3">JCM 30074</strain>
    </source>
</reference>